<dbReference type="InterPro" id="IPR036322">
    <property type="entry name" value="WD40_repeat_dom_sf"/>
</dbReference>
<name>A0A6P7L422_BETSP</name>
<dbReference type="InterPro" id="IPR036047">
    <property type="entry name" value="F-box-like_dom_sf"/>
</dbReference>
<dbReference type="Pfam" id="PF00400">
    <property type="entry name" value="WD40"/>
    <property type="match status" value="2"/>
</dbReference>
<reference evidence="7" key="1">
    <citation type="submission" date="2025-08" db="UniProtKB">
        <authorList>
            <consortium name="RefSeq"/>
        </authorList>
    </citation>
    <scope>IDENTIFICATION</scope>
</reference>
<organism evidence="6 7">
    <name type="scientific">Betta splendens</name>
    <name type="common">Siamese fighting fish</name>
    <dbReference type="NCBI Taxonomy" id="158456"/>
    <lineage>
        <taxon>Eukaryota</taxon>
        <taxon>Metazoa</taxon>
        <taxon>Chordata</taxon>
        <taxon>Craniata</taxon>
        <taxon>Vertebrata</taxon>
        <taxon>Euteleostomi</taxon>
        <taxon>Actinopterygii</taxon>
        <taxon>Neopterygii</taxon>
        <taxon>Teleostei</taxon>
        <taxon>Neoteleostei</taxon>
        <taxon>Acanthomorphata</taxon>
        <taxon>Anabantaria</taxon>
        <taxon>Anabantiformes</taxon>
        <taxon>Anabantoidei</taxon>
        <taxon>Osphronemidae</taxon>
        <taxon>Betta</taxon>
    </lineage>
</organism>
<dbReference type="PROSITE" id="PS50082">
    <property type="entry name" value="WD_REPEATS_2"/>
    <property type="match status" value="2"/>
</dbReference>
<feature type="region of interest" description="Disordered" evidence="4">
    <location>
        <begin position="647"/>
        <end position="670"/>
    </location>
</feature>
<evidence type="ECO:0000313" key="7">
    <source>
        <dbReference type="RefSeq" id="XP_028989366.1"/>
    </source>
</evidence>
<dbReference type="Gene3D" id="1.20.1280.50">
    <property type="match status" value="1"/>
</dbReference>
<dbReference type="AlphaFoldDB" id="A0A6P7L422"/>
<dbReference type="RefSeq" id="XP_028989366.1">
    <property type="nucleotide sequence ID" value="XM_029133533.3"/>
</dbReference>
<dbReference type="PROSITE" id="PS50294">
    <property type="entry name" value="WD_REPEATS_REGION"/>
    <property type="match status" value="2"/>
</dbReference>
<feature type="repeat" description="WD" evidence="3">
    <location>
        <begin position="436"/>
        <end position="475"/>
    </location>
</feature>
<dbReference type="SUPFAM" id="SSF50978">
    <property type="entry name" value="WD40 repeat-like"/>
    <property type="match status" value="1"/>
</dbReference>
<dbReference type="SUPFAM" id="SSF81383">
    <property type="entry name" value="F-box domain"/>
    <property type="match status" value="1"/>
</dbReference>
<gene>
    <name evidence="7" type="primary">fbxw10</name>
</gene>
<dbReference type="CTD" id="10517"/>
<dbReference type="CDD" id="cd00200">
    <property type="entry name" value="WD40"/>
    <property type="match status" value="1"/>
</dbReference>
<sequence length="858" mass="95800">MMSKCLSTLYKRTTVAWQRRSQQKALQTQSIHMKSAEFGGILSARELGSDAAEGCPNMCGMCAPCVFAPTPPGFIQCSWKVSDGFKRRFVLDLLLRCSSVQVLERVHSVLGVTSWALCASARARSRASPQTHPPFGVDVKRIWFWFRSSPSWMQTRYLCRVLSRCDPELLRMASNLISVLLIRQKRRFLQFSTSFSTNRDQDSDEDPALMVVPGSTNSVCGVSRYRDFIGCLPVDLSKRILGLLKESTLRRCQKVCRYWHRLAKETIEEMKFRISLREQMKTIMARCKSVAVSPTYANFVDVFVPAQDGETQDEPTVQQFTPFEAAYAKIQTKTVQMEERNVYCGAYFTKVLLNREDAHRVVDYRGGALMAAGSRDRVVQLFHVAWETTALSTMKGHVAGIRAVLLCEDRNLVATASGDASIRCWSLKTDRCEAALYGHTGAVTCLDVHGARLVSGAKDCRVKVWDLNTATPMEGVGLKHPAAVRCVKIRAANIYSSCDRGLVKVWDVEQASVVRVIDAHRSSVKCLFVDEWHLLSGDVSGRVMSWSTRSQAEACLISFTHPQEVRSLSLVYLRVLTGCMDGVIRIFNFLTGDCLRNITAENETGRLLSLHFSENSILVNTTSAVKLFQFGKVFWDYAESAAEGSHRIPPCSSDQVDPMASASRPMGGCDRRKQAGAELLHHQRFLSGSTRARGSCQSDAQSLVLSERSARERIEKRGPHHPVTRDSLLLRVGALQRARSRDEVSLNTERNAALRDSWGPNASQGPVQLALRAPNQGPRRDGPSRARTRVPAVKPEEEATAPDSVRRHQHGGQLLHRRPERVRARQLCSFRPAQRSGWVQAAEKIGWNLVYEAACGDS</sequence>
<evidence type="ECO:0000259" key="5">
    <source>
        <dbReference type="Pfam" id="PF12937"/>
    </source>
</evidence>
<evidence type="ECO:0000256" key="4">
    <source>
        <dbReference type="SAM" id="MobiDB-lite"/>
    </source>
</evidence>
<dbReference type="Proteomes" id="UP000515150">
    <property type="component" value="Chromosome 19"/>
</dbReference>
<keyword evidence="1 3" id="KW-0853">WD repeat</keyword>
<evidence type="ECO:0000256" key="3">
    <source>
        <dbReference type="PROSITE-ProRule" id="PRU00221"/>
    </source>
</evidence>
<keyword evidence="6" id="KW-1185">Reference proteome</keyword>
<dbReference type="OrthoDB" id="674604at2759"/>
<accession>A0A6P7L422</accession>
<proteinExistence type="predicted"/>
<evidence type="ECO:0000256" key="2">
    <source>
        <dbReference type="ARBA" id="ARBA00022737"/>
    </source>
</evidence>
<keyword evidence="2" id="KW-0677">Repeat</keyword>
<dbReference type="InterPro" id="IPR001680">
    <property type="entry name" value="WD40_rpt"/>
</dbReference>
<dbReference type="InterPro" id="IPR015943">
    <property type="entry name" value="WD40/YVTN_repeat-like_dom_sf"/>
</dbReference>
<feature type="repeat" description="WD" evidence="3">
    <location>
        <begin position="394"/>
        <end position="435"/>
    </location>
</feature>
<dbReference type="InterPro" id="IPR019775">
    <property type="entry name" value="WD40_repeat_CS"/>
</dbReference>
<evidence type="ECO:0000313" key="6">
    <source>
        <dbReference type="Proteomes" id="UP000515150"/>
    </source>
</evidence>
<feature type="compositionally biased region" description="Polar residues" evidence="4">
    <location>
        <begin position="690"/>
        <end position="704"/>
    </location>
</feature>
<dbReference type="InterPro" id="IPR051075">
    <property type="entry name" value="SCF_subunit_WD-repeat"/>
</dbReference>
<dbReference type="InterPro" id="IPR001810">
    <property type="entry name" value="F-box_dom"/>
</dbReference>
<protein>
    <submittedName>
        <fullName evidence="7">LOW QUALITY PROTEIN: F-box/WD repeat-containing protein 10</fullName>
    </submittedName>
</protein>
<dbReference type="FunCoup" id="A0A6P7L422">
    <property type="interactions" value="535"/>
</dbReference>
<feature type="compositionally biased region" description="Basic and acidic residues" evidence="4">
    <location>
        <begin position="708"/>
        <end position="717"/>
    </location>
</feature>
<dbReference type="InParanoid" id="A0A6P7L422"/>
<dbReference type="GeneID" id="114845478"/>
<feature type="region of interest" description="Disordered" evidence="4">
    <location>
        <begin position="690"/>
        <end position="726"/>
    </location>
</feature>
<feature type="domain" description="F-box" evidence="5">
    <location>
        <begin position="230"/>
        <end position="265"/>
    </location>
</feature>
<dbReference type="Pfam" id="PF12937">
    <property type="entry name" value="F-box-like"/>
    <property type="match status" value="1"/>
</dbReference>
<dbReference type="Gene3D" id="2.130.10.10">
    <property type="entry name" value="YVTN repeat-like/Quinoprotein amine dehydrogenase"/>
    <property type="match status" value="1"/>
</dbReference>
<feature type="region of interest" description="Disordered" evidence="4">
    <location>
        <begin position="771"/>
        <end position="820"/>
    </location>
</feature>
<feature type="compositionally biased region" description="Basic residues" evidence="4">
    <location>
        <begin position="807"/>
        <end position="820"/>
    </location>
</feature>
<dbReference type="PANTHER" id="PTHR19872:SF7">
    <property type="entry name" value="F-BOX AND WD REPEAT DOMAIN CONTAINING PROTEIN 10B-RELATED"/>
    <property type="match status" value="1"/>
</dbReference>
<dbReference type="KEGG" id="bspl:114845478"/>
<dbReference type="PANTHER" id="PTHR19872">
    <property type="entry name" value="UBIQUITIN LIGASE SPECIFICITY FACTOR/HREP PROTEIN"/>
    <property type="match status" value="1"/>
</dbReference>
<dbReference type="SMART" id="SM00320">
    <property type="entry name" value="WD40"/>
    <property type="match status" value="6"/>
</dbReference>
<evidence type="ECO:0000256" key="1">
    <source>
        <dbReference type="ARBA" id="ARBA00022574"/>
    </source>
</evidence>
<dbReference type="PROSITE" id="PS00678">
    <property type="entry name" value="WD_REPEATS_1"/>
    <property type="match status" value="1"/>
</dbReference>